<evidence type="ECO:0000313" key="2">
    <source>
        <dbReference type="EMBL" id="MFD0978257.1"/>
    </source>
</evidence>
<proteinExistence type="predicted"/>
<feature type="region of interest" description="Disordered" evidence="1">
    <location>
        <begin position="1"/>
        <end position="20"/>
    </location>
</feature>
<evidence type="ECO:0000256" key="1">
    <source>
        <dbReference type="SAM" id="MobiDB-lite"/>
    </source>
</evidence>
<comment type="caution">
    <text evidence="2">The sequence shown here is derived from an EMBL/GenBank/DDBJ whole genome shotgun (WGS) entry which is preliminary data.</text>
</comment>
<dbReference type="RefSeq" id="WP_386072043.1">
    <property type="nucleotide sequence ID" value="NZ_JBHTJT010000004.1"/>
</dbReference>
<dbReference type="Proteomes" id="UP001597108">
    <property type="component" value="Unassembled WGS sequence"/>
</dbReference>
<name>A0ABW3IKZ9_9RHOB</name>
<evidence type="ECO:0000313" key="3">
    <source>
        <dbReference type="Proteomes" id="UP001597108"/>
    </source>
</evidence>
<dbReference type="EMBL" id="JBHTJT010000004">
    <property type="protein sequence ID" value="MFD0978257.1"/>
    <property type="molecule type" value="Genomic_DNA"/>
</dbReference>
<organism evidence="2 3">
    <name type="scientific">Tropicimonas aquimaris</name>
    <dbReference type="NCBI Taxonomy" id="914152"/>
    <lineage>
        <taxon>Bacteria</taxon>
        <taxon>Pseudomonadati</taxon>
        <taxon>Pseudomonadota</taxon>
        <taxon>Alphaproteobacteria</taxon>
        <taxon>Rhodobacterales</taxon>
        <taxon>Roseobacteraceae</taxon>
        <taxon>Tropicimonas</taxon>
    </lineage>
</organism>
<gene>
    <name evidence="2" type="ORF">ACFQ2S_01195</name>
</gene>
<keyword evidence="3" id="KW-1185">Reference proteome</keyword>
<sequence>MAIKDRTSAAPHIMGERADEASIRRDCTNGSFHDLNKKVAGDRQPSYTVHWDPRFCHACEEIVIE</sequence>
<reference evidence="3" key="1">
    <citation type="journal article" date="2019" name="Int. J. Syst. Evol. Microbiol.">
        <title>The Global Catalogue of Microorganisms (GCM) 10K type strain sequencing project: providing services to taxonomists for standard genome sequencing and annotation.</title>
        <authorList>
            <consortium name="The Broad Institute Genomics Platform"/>
            <consortium name="The Broad Institute Genome Sequencing Center for Infectious Disease"/>
            <person name="Wu L."/>
            <person name="Ma J."/>
        </authorList>
    </citation>
    <scope>NUCLEOTIDE SEQUENCE [LARGE SCALE GENOMIC DNA]</scope>
    <source>
        <strain evidence="3">CCUG 60524</strain>
    </source>
</reference>
<accession>A0ABW3IKZ9</accession>
<protein>
    <submittedName>
        <fullName evidence="2">Uncharacterized protein</fullName>
    </submittedName>
</protein>